<dbReference type="Proteomes" id="UP000321363">
    <property type="component" value="Unassembled WGS sequence"/>
</dbReference>
<dbReference type="OrthoDB" id="9765151at2"/>
<evidence type="ECO:0000313" key="6">
    <source>
        <dbReference type="Proteomes" id="UP000321363"/>
    </source>
</evidence>
<feature type="domain" description="Bacillithiol biosynthesis BshC C-terminal coiled-coil" evidence="4">
    <location>
        <begin position="383"/>
        <end position="542"/>
    </location>
</feature>
<evidence type="ECO:0000259" key="4">
    <source>
        <dbReference type="Pfam" id="PF24850"/>
    </source>
</evidence>
<evidence type="ECO:0000259" key="3">
    <source>
        <dbReference type="Pfam" id="PF10079"/>
    </source>
</evidence>
<dbReference type="EC" id="6.-.-.-" evidence="2"/>
<gene>
    <name evidence="2 5" type="primary">bshC</name>
    <name evidence="5" type="ORF">FS935_06680</name>
</gene>
<dbReference type="AlphaFoldDB" id="A0A5C6W3Y3"/>
<dbReference type="EMBL" id="VOQF01000003">
    <property type="protein sequence ID" value="TXC92060.1"/>
    <property type="molecule type" value="Genomic_DNA"/>
</dbReference>
<protein>
    <recommendedName>
        <fullName evidence="2">Putative cysteine ligase BshC</fullName>
        <ecNumber evidence="2">6.-.-.-</ecNumber>
    </recommendedName>
</protein>
<evidence type="ECO:0000256" key="2">
    <source>
        <dbReference type="HAMAP-Rule" id="MF_01867"/>
    </source>
</evidence>
<reference evidence="5 6" key="1">
    <citation type="journal article" date="2005" name="Int. J. Syst. Evol. Microbiol.">
        <title>Bacillus litoralis sp. nov., isolated from a tidal flat of the Yellow Sea in Korea.</title>
        <authorList>
            <person name="Yoon J.H."/>
            <person name="Oh T.K."/>
        </authorList>
    </citation>
    <scope>NUCLEOTIDE SEQUENCE [LARGE SCALE GENOMIC DNA]</scope>
    <source>
        <strain evidence="5 6">SW-211</strain>
    </source>
</reference>
<dbReference type="NCBIfam" id="TIGR03998">
    <property type="entry name" value="thiol_BshC"/>
    <property type="match status" value="1"/>
</dbReference>
<comment type="similarity">
    <text evidence="2">Belongs to the BshC family.</text>
</comment>
<keyword evidence="1 2" id="KW-0436">Ligase</keyword>
<dbReference type="Pfam" id="PF10079">
    <property type="entry name" value="Rossmann-like_BshC"/>
    <property type="match status" value="1"/>
</dbReference>
<dbReference type="Pfam" id="PF24850">
    <property type="entry name" value="CC_BshC"/>
    <property type="match status" value="1"/>
</dbReference>
<keyword evidence="6" id="KW-1185">Reference proteome</keyword>
<name>A0A5C6W3Y3_9BACI</name>
<dbReference type="RefSeq" id="WP_146946805.1">
    <property type="nucleotide sequence ID" value="NZ_VOQF01000003.1"/>
</dbReference>
<sequence length="542" mass="62749">MEIVELSLRSSNQFMNDLMDNKIEDGTYFDYDIHSEELFNRRALDLKNRSFQRDALSSYLFEYTSRCFPGHHKTLNNIERLKDPDSVVVIGGQQAGLLTGPLYTIHKIISIIVLAREQEDKLGLPVIPVFWIAGEDHDFAEINHLFVNKNGVPKKHSIKDSPLKKQSVSQLPLNQKKTVEWIEEIFEAYGETDFTNQLIQQLKVDISESDTYVHFFEKVIMNLFRDEGLVLINSGDPDLRSLEKNCFRLIVDQNQSIYTAVVEQQQKMISHNYSPIIDLGENSVNLFYHHDGERFLIERAINGEFIIPDINIQFSYAELMDLIETNPEKFSNNVVTRPLMQEFLFPTLAFIAGPGEVTYWAELKKVFSIMEMKMPPVLPRLQITLLERSIERNLIETGVLLEDLLHNGIEAAMKSYLDSVTPVDMKKIVDEAKKEISSIHSSLIHAAVEIDPSLDPMLQKNGAFIQDHLDFLLKSVEKRQKQKHQVQLSKYKSMELSLAPNLHPQERIWNIYYYINKFGPEFVRDLLKLSYSFNQKHKIVKL</sequence>
<comment type="caution">
    <text evidence="5">The sequence shown here is derived from an EMBL/GenBank/DDBJ whole genome shotgun (WGS) entry which is preliminary data.</text>
</comment>
<dbReference type="InterPro" id="IPR055399">
    <property type="entry name" value="CC_BshC"/>
</dbReference>
<accession>A0A5C6W3Y3</accession>
<organism evidence="5 6">
    <name type="scientific">Metabacillus litoralis</name>
    <dbReference type="NCBI Taxonomy" id="152268"/>
    <lineage>
        <taxon>Bacteria</taxon>
        <taxon>Bacillati</taxon>
        <taxon>Bacillota</taxon>
        <taxon>Bacilli</taxon>
        <taxon>Bacillales</taxon>
        <taxon>Bacillaceae</taxon>
        <taxon>Metabacillus</taxon>
    </lineage>
</organism>
<feature type="domain" description="Bacillithiol biosynthesis BshC N-terminal Rossmann-like" evidence="3">
    <location>
        <begin position="1"/>
        <end position="381"/>
    </location>
</feature>
<evidence type="ECO:0000313" key="5">
    <source>
        <dbReference type="EMBL" id="TXC92060.1"/>
    </source>
</evidence>
<dbReference type="HAMAP" id="MF_01867">
    <property type="entry name" value="BshC"/>
    <property type="match status" value="1"/>
</dbReference>
<dbReference type="PIRSF" id="PIRSF012535">
    <property type="entry name" value="UCP012535"/>
    <property type="match status" value="1"/>
</dbReference>
<proteinExistence type="inferred from homology"/>
<dbReference type="GO" id="GO:0016874">
    <property type="term" value="F:ligase activity"/>
    <property type="evidence" value="ECO:0007669"/>
    <property type="project" value="UniProtKB-UniRule"/>
</dbReference>
<dbReference type="InterPro" id="IPR011199">
    <property type="entry name" value="Bacillithiol_biosynth_BshC"/>
</dbReference>
<comment type="function">
    <text evidence="2">Involved in bacillithiol (BSH) biosynthesis. May catalyze the last step of the pathway, the addition of cysteine to glucosamine malate (GlcN-Mal) to generate BSH.</text>
</comment>
<evidence type="ECO:0000256" key="1">
    <source>
        <dbReference type="ARBA" id="ARBA00022598"/>
    </source>
</evidence>
<dbReference type="InterPro" id="IPR055398">
    <property type="entry name" value="Rossmann-like_BshC"/>
</dbReference>